<dbReference type="InterPro" id="IPR038005">
    <property type="entry name" value="RX-like_CC"/>
</dbReference>
<evidence type="ECO:0000256" key="2">
    <source>
        <dbReference type="ARBA" id="ARBA00022614"/>
    </source>
</evidence>
<dbReference type="InterPro" id="IPR027417">
    <property type="entry name" value="P-loop_NTPase"/>
</dbReference>
<keyword evidence="9" id="KW-1185">Reference proteome</keyword>
<name>A0ABC9B5D6_9POAL</name>
<dbReference type="Proteomes" id="UP001497457">
    <property type="component" value="Chromosome 24b"/>
</dbReference>
<keyword evidence="3" id="KW-0677">Repeat</keyword>
<keyword evidence="2" id="KW-0433">Leucine-rich repeat</keyword>
<accession>A0ABC9B5D6</accession>
<evidence type="ECO:0000313" key="9">
    <source>
        <dbReference type="Proteomes" id="UP001497457"/>
    </source>
</evidence>
<reference evidence="9" key="1">
    <citation type="submission" date="2024-06" db="EMBL/GenBank/DDBJ databases">
        <authorList>
            <person name="Ryan C."/>
        </authorList>
    </citation>
    <scope>NUCLEOTIDE SEQUENCE [LARGE SCALE GENOMIC DNA]</scope>
</reference>
<evidence type="ECO:0000256" key="5">
    <source>
        <dbReference type="ARBA" id="ARBA00022821"/>
    </source>
</evidence>
<dbReference type="PANTHER" id="PTHR19338:SF53">
    <property type="entry name" value="RX N-TERMINAL DOMAIN-CONTAINING PROTEIN"/>
    <property type="match status" value="1"/>
</dbReference>
<dbReference type="CDD" id="cd14798">
    <property type="entry name" value="RX-CC_like"/>
    <property type="match status" value="1"/>
</dbReference>
<keyword evidence="5" id="KW-0611">Plant defense</keyword>
<feature type="domain" description="NB-ARC" evidence="6">
    <location>
        <begin position="170"/>
        <end position="266"/>
    </location>
</feature>
<keyword evidence="4" id="KW-0547">Nucleotide-binding</keyword>
<protein>
    <submittedName>
        <fullName evidence="8">Uncharacterized protein</fullName>
    </submittedName>
</protein>
<sequence length="270" mass="30465">MEIVRGAIPSVLSKLGGLLVSEYNLHKELKGEIRFLEVELESMQGALDKVSGTPADQVDNQDKIWASAVRELSYDIEDSIDTFMVHNKGRELPGLHGLKKFIERSMDLLTQLRVRHNIATQLRGIKRRVIEVAEQRVRYKIDNDVANKTITFDTRILARYKKVTELVGIDEEIDAVVKILMEGNELSKQQGNKVSIVGFGGLGKTTLANVVYEKLRGQFDCSAFVSVSQTPDMDKLFMDMARQLAMINNASHNATSIREFLLEKRYGHIT</sequence>
<evidence type="ECO:0000256" key="4">
    <source>
        <dbReference type="ARBA" id="ARBA00022741"/>
    </source>
</evidence>
<dbReference type="EMBL" id="OZ075134">
    <property type="protein sequence ID" value="CAL4992184.1"/>
    <property type="molecule type" value="Genomic_DNA"/>
</dbReference>
<feature type="domain" description="Disease resistance N-terminal" evidence="7">
    <location>
        <begin position="8"/>
        <end position="91"/>
    </location>
</feature>
<dbReference type="AlphaFoldDB" id="A0ABC9B5D6"/>
<comment type="similarity">
    <text evidence="1">Belongs to the disease resistance NB-LRR family.</text>
</comment>
<dbReference type="InterPro" id="IPR041118">
    <property type="entry name" value="Rx_N"/>
</dbReference>
<evidence type="ECO:0000259" key="7">
    <source>
        <dbReference type="Pfam" id="PF18052"/>
    </source>
</evidence>
<dbReference type="InterPro" id="IPR002182">
    <property type="entry name" value="NB-ARC"/>
</dbReference>
<reference evidence="8 9" key="2">
    <citation type="submission" date="2024-10" db="EMBL/GenBank/DDBJ databases">
        <authorList>
            <person name="Ryan C."/>
        </authorList>
    </citation>
    <scope>NUCLEOTIDE SEQUENCE [LARGE SCALE GENOMIC DNA]</scope>
</reference>
<dbReference type="GO" id="GO:0006952">
    <property type="term" value="P:defense response"/>
    <property type="evidence" value="ECO:0007669"/>
    <property type="project" value="UniProtKB-KW"/>
</dbReference>
<organism evidence="8 9">
    <name type="scientific">Urochloa decumbens</name>
    <dbReference type="NCBI Taxonomy" id="240449"/>
    <lineage>
        <taxon>Eukaryota</taxon>
        <taxon>Viridiplantae</taxon>
        <taxon>Streptophyta</taxon>
        <taxon>Embryophyta</taxon>
        <taxon>Tracheophyta</taxon>
        <taxon>Spermatophyta</taxon>
        <taxon>Magnoliopsida</taxon>
        <taxon>Liliopsida</taxon>
        <taxon>Poales</taxon>
        <taxon>Poaceae</taxon>
        <taxon>PACMAD clade</taxon>
        <taxon>Panicoideae</taxon>
        <taxon>Panicodae</taxon>
        <taxon>Paniceae</taxon>
        <taxon>Melinidinae</taxon>
        <taxon>Urochloa</taxon>
    </lineage>
</organism>
<dbReference type="Pfam" id="PF00931">
    <property type="entry name" value="NB-ARC"/>
    <property type="match status" value="1"/>
</dbReference>
<dbReference type="PANTHER" id="PTHR19338">
    <property type="entry name" value="TRANSLOCASE OF INNER MITOCHONDRIAL MEMBRANE 13 HOMOLOG"/>
    <property type="match status" value="1"/>
</dbReference>
<evidence type="ECO:0000313" key="8">
    <source>
        <dbReference type="EMBL" id="CAL4992184.1"/>
    </source>
</evidence>
<dbReference type="Gene3D" id="1.20.5.4130">
    <property type="match status" value="1"/>
</dbReference>
<gene>
    <name evidence="8" type="ORF">URODEC1_LOCUS61003</name>
</gene>
<evidence type="ECO:0000256" key="3">
    <source>
        <dbReference type="ARBA" id="ARBA00022737"/>
    </source>
</evidence>
<evidence type="ECO:0000259" key="6">
    <source>
        <dbReference type="Pfam" id="PF00931"/>
    </source>
</evidence>
<dbReference type="Pfam" id="PF18052">
    <property type="entry name" value="Rx_N"/>
    <property type="match status" value="1"/>
</dbReference>
<dbReference type="Gene3D" id="3.40.50.300">
    <property type="entry name" value="P-loop containing nucleotide triphosphate hydrolases"/>
    <property type="match status" value="1"/>
</dbReference>
<evidence type="ECO:0000256" key="1">
    <source>
        <dbReference type="ARBA" id="ARBA00008894"/>
    </source>
</evidence>
<proteinExistence type="inferred from homology"/>
<dbReference type="GO" id="GO:0000166">
    <property type="term" value="F:nucleotide binding"/>
    <property type="evidence" value="ECO:0007669"/>
    <property type="project" value="UniProtKB-KW"/>
</dbReference>
<dbReference type="SUPFAM" id="SSF52540">
    <property type="entry name" value="P-loop containing nucleoside triphosphate hydrolases"/>
    <property type="match status" value="1"/>
</dbReference>